<dbReference type="Gene3D" id="1.10.1330.10">
    <property type="entry name" value="Dockerin domain"/>
    <property type="match status" value="1"/>
</dbReference>
<dbReference type="EMBL" id="CP015108">
    <property type="protein sequence ID" value="ARF14921.1"/>
    <property type="molecule type" value="Genomic_DNA"/>
</dbReference>
<dbReference type="InterPro" id="IPR015919">
    <property type="entry name" value="Cadherin-like_sf"/>
</dbReference>
<dbReference type="Pfam" id="PF05345">
    <property type="entry name" value="He_PIG"/>
    <property type="match status" value="1"/>
</dbReference>
<keyword evidence="4" id="KW-1185">Reference proteome</keyword>
<evidence type="ECO:0000256" key="1">
    <source>
        <dbReference type="SAM" id="SignalP"/>
    </source>
</evidence>
<gene>
    <name evidence="3" type="ORF">SporoS204_12610</name>
</gene>
<keyword evidence="1" id="KW-0732">Signal</keyword>
<sequence>MKKKKYLPKLVVSLLFVGAFFVSMAHGAFAEKLEVAEVRSLGNMVKVPVTLYEFSYLQNLTFEVNVGLESQGIELVGFEPISIFKEGDFRTLSTIVNNRLKIDIISYSGKEVRITDKRLLVGYITYRLPSSFQEGAGVNLPIGKVVANGRAGADMLVETLDGKIERRIPFGDVNGTNEPSASSAMRILQHVNGDHITGKEQLLAADVDGDNVITQLDAQQILNYVTGKRTSFLAIRSKELDPAVMKSEYQEQITAIHGRAPYTYGKVGTLPSGIKLDAETGMLSGTPTGTRESEYKFTIKVTDATGNTADRQFVIPLIDSNVIATEKLLPINVKQNEQPILPSEVNVTYRDKTTGIEKVVWEAVDTSTIGMVTAKGKTNSGFTVSVQINVVDTQYLQDIQIHYMNLFNLHTIKVTASAEVYSATVNDISMHFEGNNLFSLGTTDLKHNSNVTIVLLDKFGNILEQKQITLN</sequence>
<dbReference type="RefSeq" id="WP_029052706.1">
    <property type="nucleotide sequence ID" value="NZ_CP015108.1"/>
</dbReference>
<dbReference type="InterPro" id="IPR013783">
    <property type="entry name" value="Ig-like_fold"/>
</dbReference>
<dbReference type="Proteomes" id="UP000192486">
    <property type="component" value="Chromosome"/>
</dbReference>
<dbReference type="InterPro" id="IPR011081">
    <property type="entry name" value="Big_4"/>
</dbReference>
<accession>A0ABM6JXA6</accession>
<dbReference type="Gene3D" id="2.60.40.10">
    <property type="entry name" value="Immunoglobulins"/>
    <property type="match status" value="1"/>
</dbReference>
<protein>
    <recommendedName>
        <fullName evidence="2">Bacterial Ig-like domain-containing protein</fullName>
    </recommendedName>
</protein>
<evidence type="ECO:0000313" key="3">
    <source>
        <dbReference type="EMBL" id="ARF14921.1"/>
    </source>
</evidence>
<organism evidence="3 4">
    <name type="scientific">Sporosarcina ureae</name>
    <dbReference type="NCBI Taxonomy" id="1571"/>
    <lineage>
        <taxon>Bacteria</taxon>
        <taxon>Bacillati</taxon>
        <taxon>Bacillota</taxon>
        <taxon>Bacilli</taxon>
        <taxon>Bacillales</taxon>
        <taxon>Caryophanaceae</taxon>
        <taxon>Sporosarcina</taxon>
    </lineage>
</organism>
<dbReference type="SUPFAM" id="SSF63446">
    <property type="entry name" value="Type I dockerin domain"/>
    <property type="match status" value="1"/>
</dbReference>
<dbReference type="Pfam" id="PF07532">
    <property type="entry name" value="Big_4"/>
    <property type="match status" value="1"/>
</dbReference>
<feature type="domain" description="Bacterial Ig-like" evidence="2">
    <location>
        <begin position="331"/>
        <end position="378"/>
    </location>
</feature>
<evidence type="ECO:0000259" key="2">
    <source>
        <dbReference type="Pfam" id="PF07532"/>
    </source>
</evidence>
<dbReference type="InterPro" id="IPR002105">
    <property type="entry name" value="Dockerin_1_rpt"/>
</dbReference>
<dbReference type="SUPFAM" id="SSF49313">
    <property type="entry name" value="Cadherin-like"/>
    <property type="match status" value="1"/>
</dbReference>
<dbReference type="Pfam" id="PF00404">
    <property type="entry name" value="Dockerin_1"/>
    <property type="match status" value="1"/>
</dbReference>
<dbReference type="CDD" id="cd14256">
    <property type="entry name" value="Dockerin_I"/>
    <property type="match status" value="1"/>
</dbReference>
<dbReference type="InterPro" id="IPR036439">
    <property type="entry name" value="Dockerin_dom_sf"/>
</dbReference>
<reference evidence="3 4" key="1">
    <citation type="submission" date="2016-04" db="EMBL/GenBank/DDBJ databases">
        <title>Comparative Genomics and Epigenetics of Sporosarcina ureae.</title>
        <authorList>
            <person name="Oliver A.S."/>
            <person name="Cooper K.K."/>
        </authorList>
    </citation>
    <scope>NUCLEOTIDE SEQUENCE [LARGE SCALE GENOMIC DNA]</scope>
    <source>
        <strain evidence="3 4">S204</strain>
    </source>
</reference>
<feature type="chain" id="PRO_5047514108" description="Bacterial Ig-like domain-containing protein" evidence="1">
    <location>
        <begin position="26"/>
        <end position="471"/>
    </location>
</feature>
<evidence type="ECO:0000313" key="4">
    <source>
        <dbReference type="Proteomes" id="UP000192486"/>
    </source>
</evidence>
<name>A0ABM6JXA6_SPOUR</name>
<proteinExistence type="predicted"/>
<feature type="signal peptide" evidence="1">
    <location>
        <begin position="1"/>
        <end position="25"/>
    </location>
</feature>